<comment type="caution">
    <text evidence="1">The sequence shown here is derived from an EMBL/GenBank/DDBJ whole genome shotgun (WGS) entry which is preliminary data.</text>
</comment>
<protein>
    <submittedName>
        <fullName evidence="1">Uncharacterized protein</fullName>
    </submittedName>
</protein>
<name>A0A2A2H4Y6_METBR</name>
<evidence type="ECO:0000313" key="2">
    <source>
        <dbReference type="Proteomes" id="UP000217784"/>
    </source>
</evidence>
<evidence type="ECO:0000313" key="1">
    <source>
        <dbReference type="EMBL" id="PAV04343.1"/>
    </source>
</evidence>
<dbReference type="Proteomes" id="UP000217784">
    <property type="component" value="Unassembled WGS sequence"/>
</dbReference>
<dbReference type="AlphaFoldDB" id="A0A2A2H4Y6"/>
<organism evidence="1 2">
    <name type="scientific">Methanobacterium bryantii</name>
    <dbReference type="NCBI Taxonomy" id="2161"/>
    <lineage>
        <taxon>Archaea</taxon>
        <taxon>Methanobacteriati</taxon>
        <taxon>Methanobacteriota</taxon>
        <taxon>Methanomada group</taxon>
        <taxon>Methanobacteria</taxon>
        <taxon>Methanobacteriales</taxon>
        <taxon>Methanobacteriaceae</taxon>
        <taxon>Methanobacterium</taxon>
    </lineage>
</organism>
<accession>A0A2A2H4Y6</accession>
<dbReference type="EMBL" id="LMVM01000023">
    <property type="protein sequence ID" value="PAV04343.1"/>
    <property type="molecule type" value="Genomic_DNA"/>
</dbReference>
<sequence>MEKMHFSIVIDAPKEKVWKTMLDRILMKNGRMCSFQIHIMLAAGVKEVKYFSSCMMRYVKCREW</sequence>
<proteinExistence type="predicted"/>
<gene>
    <name evidence="1" type="ORF">ASJ80_05715</name>
</gene>
<keyword evidence="2" id="KW-1185">Reference proteome</keyword>
<reference evidence="1 2" key="1">
    <citation type="journal article" date="2017" name="BMC Genomics">
        <title>Genomic analysis of methanogenic archaea reveals a shift towards energy conservation.</title>
        <authorList>
            <person name="Gilmore S.P."/>
            <person name="Henske J.K."/>
            <person name="Sexton J.A."/>
            <person name="Solomon K.V."/>
            <person name="Seppala S."/>
            <person name="Yoo J.I."/>
            <person name="Huyett L.M."/>
            <person name="Pressman A."/>
            <person name="Cogan J.Z."/>
            <person name="Kivenson V."/>
            <person name="Peng X."/>
            <person name="Tan Y."/>
            <person name="Valentine D.L."/>
            <person name="O'Malley M.A."/>
        </authorList>
    </citation>
    <scope>NUCLEOTIDE SEQUENCE [LARGE SCALE GENOMIC DNA]</scope>
    <source>
        <strain evidence="1 2">M.o.H.</strain>
    </source>
</reference>